<dbReference type="PANTHER" id="PTHR43397:SF1">
    <property type="entry name" value="ERGOTHIONEINE BIOSYNTHESIS PROTEIN 1"/>
    <property type="match status" value="1"/>
</dbReference>
<dbReference type="Gene3D" id="3.40.50.150">
    <property type="entry name" value="Vaccinia Virus protein VP39"/>
    <property type="match status" value="1"/>
</dbReference>
<dbReference type="InterPro" id="IPR017804">
    <property type="entry name" value="MeTrfase_EgtD-like"/>
</dbReference>
<dbReference type="Pfam" id="PF10017">
    <property type="entry name" value="Methyltransf_33"/>
    <property type="match status" value="1"/>
</dbReference>
<protein>
    <submittedName>
        <fullName evidence="4">L-histidine N(Alpha)-methyltransferase</fullName>
        <ecNumber evidence="4">2.1.1.44</ecNumber>
    </submittedName>
</protein>
<dbReference type="Proteomes" id="UP000298179">
    <property type="component" value="Unassembled WGS sequence"/>
</dbReference>
<accession>A0A4Y8R7L2</accession>
<dbReference type="AlphaFoldDB" id="A0A4Y8R7L2"/>
<dbReference type="GO" id="GO:0032259">
    <property type="term" value="P:methylation"/>
    <property type="evidence" value="ECO:0007669"/>
    <property type="project" value="UniProtKB-KW"/>
</dbReference>
<sequence>MLDRTDTKALQREAFRRDVIAGLSKVGKTLPARWLYDDRGSELFEEITRAPEYYPTRTETAILTDNAQAIAGLFGERAVVLEYGAGAGIKTEIVLAALARPRLYVPIDISGDFLKTSAERIRTRFPGLAVEPVTADFTEDFELPGDLPKPGRGAGRRGGFFPGSTIGNLDRGEATAFLKRVGRHVGPDGVAVIGCDLKKDIATLVAAYDDAVGVTAAFNLNILRRINRELSADIPVDDFVHEARWNAESSAIEMHLVAKAPVQFAIDGREFRLDRGETIHTENSRKYDVDSLSALAEAAGWRIETLWTDERKLFAVMGLVVR</sequence>
<dbReference type="NCBIfam" id="TIGR03438">
    <property type="entry name" value="egtD_ergothio"/>
    <property type="match status" value="1"/>
</dbReference>
<dbReference type="RefSeq" id="WP_134764393.1">
    <property type="nucleotide sequence ID" value="NZ_SOZD01000017.1"/>
</dbReference>
<dbReference type="InterPro" id="IPR029063">
    <property type="entry name" value="SAM-dependent_MTases_sf"/>
</dbReference>
<reference evidence="4 5" key="1">
    <citation type="submission" date="2019-03" db="EMBL/GenBank/DDBJ databases">
        <title>Jiella endophytica sp. nov., a novel endophytic bacterium isolated from root of Ficus microcarpa Linn. f.</title>
        <authorList>
            <person name="Tuo L."/>
        </authorList>
    </citation>
    <scope>NUCLEOTIDE SEQUENCE [LARGE SCALE GENOMIC DNA]</scope>
    <source>
        <strain evidence="4 5">CBS5Q-3</strain>
    </source>
</reference>
<dbReference type="PANTHER" id="PTHR43397">
    <property type="entry name" value="ERGOTHIONEINE BIOSYNTHESIS PROTEIN 1"/>
    <property type="match status" value="1"/>
</dbReference>
<name>A0A4Y8R7L2_9HYPH</name>
<organism evidence="4 5">
    <name type="scientific">Jiella endophytica</name>
    <dbReference type="NCBI Taxonomy" id="2558362"/>
    <lineage>
        <taxon>Bacteria</taxon>
        <taxon>Pseudomonadati</taxon>
        <taxon>Pseudomonadota</taxon>
        <taxon>Alphaproteobacteria</taxon>
        <taxon>Hyphomicrobiales</taxon>
        <taxon>Aurantimonadaceae</taxon>
        <taxon>Jiella</taxon>
    </lineage>
</organism>
<dbReference type="InterPro" id="IPR035094">
    <property type="entry name" value="EgtD"/>
</dbReference>
<evidence type="ECO:0000313" key="4">
    <source>
        <dbReference type="EMBL" id="TFF17602.1"/>
    </source>
</evidence>
<keyword evidence="2 4" id="KW-0808">Transferase</keyword>
<evidence type="ECO:0000259" key="3">
    <source>
        <dbReference type="Pfam" id="PF10017"/>
    </source>
</evidence>
<evidence type="ECO:0000313" key="5">
    <source>
        <dbReference type="Proteomes" id="UP000298179"/>
    </source>
</evidence>
<gene>
    <name evidence="4" type="primary">egtD</name>
    <name evidence="4" type="ORF">E3C22_23825</name>
</gene>
<keyword evidence="1 4" id="KW-0489">Methyltransferase</keyword>
<feature type="domain" description="Histidine-specific methyltransferase SAM-dependent" evidence="3">
    <location>
        <begin position="15"/>
        <end position="317"/>
    </location>
</feature>
<dbReference type="InterPro" id="IPR019257">
    <property type="entry name" value="MeTrfase_dom"/>
</dbReference>
<dbReference type="EC" id="2.1.1.44" evidence="4"/>
<dbReference type="PIRSF" id="PIRSF018005">
    <property type="entry name" value="UCP018005"/>
    <property type="match status" value="1"/>
</dbReference>
<evidence type="ECO:0000256" key="1">
    <source>
        <dbReference type="ARBA" id="ARBA00022603"/>
    </source>
</evidence>
<dbReference type="GO" id="GO:0052706">
    <property type="term" value="F:L-histidine N(alpha)-methyltransferase activity"/>
    <property type="evidence" value="ECO:0007669"/>
    <property type="project" value="UniProtKB-EC"/>
</dbReference>
<dbReference type="SUPFAM" id="SSF53335">
    <property type="entry name" value="S-adenosyl-L-methionine-dependent methyltransferases"/>
    <property type="match status" value="1"/>
</dbReference>
<dbReference type="EMBL" id="SOZD01000017">
    <property type="protein sequence ID" value="TFF17602.1"/>
    <property type="molecule type" value="Genomic_DNA"/>
</dbReference>
<proteinExistence type="predicted"/>
<keyword evidence="5" id="KW-1185">Reference proteome</keyword>
<dbReference type="OrthoDB" id="5289726at2"/>
<dbReference type="InterPro" id="IPR051128">
    <property type="entry name" value="EgtD_Methyltrsf_superfamily"/>
</dbReference>
<evidence type="ECO:0000256" key="2">
    <source>
        <dbReference type="ARBA" id="ARBA00022679"/>
    </source>
</evidence>
<comment type="caution">
    <text evidence="4">The sequence shown here is derived from an EMBL/GenBank/DDBJ whole genome shotgun (WGS) entry which is preliminary data.</text>
</comment>